<dbReference type="EMBL" id="ML994018">
    <property type="protein sequence ID" value="KAF2200531.1"/>
    <property type="molecule type" value="Genomic_DNA"/>
</dbReference>
<keyword evidence="4" id="KW-1185">Reference proteome</keyword>
<proteinExistence type="predicted"/>
<evidence type="ECO:0000256" key="2">
    <source>
        <dbReference type="SAM" id="SignalP"/>
    </source>
</evidence>
<name>A0A9P4JLR9_9PLEO</name>
<dbReference type="Proteomes" id="UP000799536">
    <property type="component" value="Unassembled WGS sequence"/>
</dbReference>
<gene>
    <name evidence="3" type="ORF">GQ43DRAFT_441497</name>
</gene>
<evidence type="ECO:0000313" key="4">
    <source>
        <dbReference type="Proteomes" id="UP000799536"/>
    </source>
</evidence>
<evidence type="ECO:0000256" key="1">
    <source>
        <dbReference type="SAM" id="MobiDB-lite"/>
    </source>
</evidence>
<keyword evidence="2" id="KW-0732">Signal</keyword>
<comment type="caution">
    <text evidence="3">The sequence shown here is derived from an EMBL/GenBank/DDBJ whole genome shotgun (WGS) entry which is preliminary data.</text>
</comment>
<organism evidence="3 4">
    <name type="scientific">Delitschia confertaspora ATCC 74209</name>
    <dbReference type="NCBI Taxonomy" id="1513339"/>
    <lineage>
        <taxon>Eukaryota</taxon>
        <taxon>Fungi</taxon>
        <taxon>Dikarya</taxon>
        <taxon>Ascomycota</taxon>
        <taxon>Pezizomycotina</taxon>
        <taxon>Dothideomycetes</taxon>
        <taxon>Pleosporomycetidae</taxon>
        <taxon>Pleosporales</taxon>
        <taxon>Delitschiaceae</taxon>
        <taxon>Delitschia</taxon>
    </lineage>
</organism>
<evidence type="ECO:0000313" key="3">
    <source>
        <dbReference type="EMBL" id="KAF2200531.1"/>
    </source>
</evidence>
<evidence type="ECO:0008006" key="5">
    <source>
        <dbReference type="Google" id="ProtNLM"/>
    </source>
</evidence>
<dbReference type="Pfam" id="PF23670">
    <property type="entry name" value="PIGBOS1"/>
    <property type="match status" value="1"/>
</dbReference>
<sequence length="71" mass="7572">MNRGFLPVVLATVCGVATAVAAFDPAFKEQQRKKFSQDHPQPQLQSLPAGAANARDSAFPTHAPPSQPDSR</sequence>
<feature type="compositionally biased region" description="Pro residues" evidence="1">
    <location>
        <begin position="62"/>
        <end position="71"/>
    </location>
</feature>
<feature type="signal peptide" evidence="2">
    <location>
        <begin position="1"/>
        <end position="22"/>
    </location>
</feature>
<accession>A0A9P4JLR9</accession>
<dbReference type="InterPro" id="IPR057394">
    <property type="entry name" value="PIGBOS1"/>
</dbReference>
<dbReference type="AlphaFoldDB" id="A0A9P4JLR9"/>
<feature type="region of interest" description="Disordered" evidence="1">
    <location>
        <begin position="30"/>
        <end position="71"/>
    </location>
</feature>
<reference evidence="3" key="1">
    <citation type="journal article" date="2020" name="Stud. Mycol.">
        <title>101 Dothideomycetes genomes: a test case for predicting lifestyles and emergence of pathogens.</title>
        <authorList>
            <person name="Haridas S."/>
            <person name="Albert R."/>
            <person name="Binder M."/>
            <person name="Bloem J."/>
            <person name="Labutti K."/>
            <person name="Salamov A."/>
            <person name="Andreopoulos B."/>
            <person name="Baker S."/>
            <person name="Barry K."/>
            <person name="Bills G."/>
            <person name="Bluhm B."/>
            <person name="Cannon C."/>
            <person name="Castanera R."/>
            <person name="Culley D."/>
            <person name="Daum C."/>
            <person name="Ezra D."/>
            <person name="Gonzalez J."/>
            <person name="Henrissat B."/>
            <person name="Kuo A."/>
            <person name="Liang C."/>
            <person name="Lipzen A."/>
            <person name="Lutzoni F."/>
            <person name="Magnuson J."/>
            <person name="Mondo S."/>
            <person name="Nolan M."/>
            <person name="Ohm R."/>
            <person name="Pangilinan J."/>
            <person name="Park H.-J."/>
            <person name="Ramirez L."/>
            <person name="Alfaro M."/>
            <person name="Sun H."/>
            <person name="Tritt A."/>
            <person name="Yoshinaga Y."/>
            <person name="Zwiers L.-H."/>
            <person name="Turgeon B."/>
            <person name="Goodwin S."/>
            <person name="Spatafora J."/>
            <person name="Crous P."/>
            <person name="Grigoriev I."/>
        </authorList>
    </citation>
    <scope>NUCLEOTIDE SEQUENCE</scope>
    <source>
        <strain evidence="3">ATCC 74209</strain>
    </source>
</reference>
<protein>
    <recommendedName>
        <fullName evidence="5">Tat pathway signal sequence domain protein</fullName>
    </recommendedName>
</protein>
<feature type="chain" id="PRO_5040395212" description="Tat pathway signal sequence domain protein" evidence="2">
    <location>
        <begin position="23"/>
        <end position="71"/>
    </location>
</feature>